<organism evidence="2 3">
    <name type="scientific">Comamonas kerstersii</name>
    <dbReference type="NCBI Taxonomy" id="225992"/>
    <lineage>
        <taxon>Bacteria</taxon>
        <taxon>Pseudomonadati</taxon>
        <taxon>Pseudomonadota</taxon>
        <taxon>Betaproteobacteria</taxon>
        <taxon>Burkholderiales</taxon>
        <taxon>Comamonadaceae</taxon>
        <taxon>Comamonas</taxon>
    </lineage>
</organism>
<dbReference type="AlphaFoldDB" id="A0A0W7YZA3"/>
<dbReference type="EMBL" id="LPXH01000033">
    <property type="protein sequence ID" value="KUF40159.1"/>
    <property type="molecule type" value="Genomic_DNA"/>
</dbReference>
<evidence type="ECO:0000313" key="1">
    <source>
        <dbReference type="EMBL" id="AQZ99711.1"/>
    </source>
</evidence>
<evidence type="ECO:0000313" key="4">
    <source>
        <dbReference type="Proteomes" id="UP000242792"/>
    </source>
</evidence>
<reference evidence="2 3" key="1">
    <citation type="submission" date="2015-12" db="EMBL/GenBank/DDBJ databases">
        <title>Complete genome sequence of a multi-drug resistant strain Acidovorax sp. 12322-1.</title>
        <authorList>
            <person name="Ming D."/>
            <person name="Wang M."/>
            <person name="Hu S."/>
            <person name="Zhou Y."/>
            <person name="Jiang T."/>
        </authorList>
    </citation>
    <scope>NUCLEOTIDE SEQUENCE [LARGE SCALE GENOMIC DNA]</scope>
    <source>
        <strain evidence="2 3">12322-1</strain>
    </source>
</reference>
<protein>
    <submittedName>
        <fullName evidence="2">Uncharacterized protein</fullName>
    </submittedName>
</protein>
<dbReference type="OrthoDB" id="8557528at2"/>
<gene>
    <name evidence="2" type="ORF">AS359_12510</name>
    <name evidence="1" type="ORF">B5M06_02820</name>
</gene>
<dbReference type="Proteomes" id="UP000242792">
    <property type="component" value="Chromosome"/>
</dbReference>
<accession>A0A1V3TQK7</accession>
<dbReference type="Proteomes" id="UP000053300">
    <property type="component" value="Unassembled WGS sequence"/>
</dbReference>
<reference evidence="1 4" key="2">
    <citation type="submission" date="2017-03" db="EMBL/GenBank/DDBJ databases">
        <title>Rapid Whole Genome Sequencing of Comamonas kerstersii Causing Continuous ambulatory Peritoneal Dialysis-Associated Peritonitis.</title>
        <authorList>
            <person name="Zheng B."/>
        </authorList>
    </citation>
    <scope>NUCLEOTIDE SEQUENCE [LARGE SCALE GENOMIC DNA]</scope>
    <source>
        <strain evidence="1 4">8943</strain>
    </source>
</reference>
<evidence type="ECO:0000313" key="3">
    <source>
        <dbReference type="Proteomes" id="UP000053300"/>
    </source>
</evidence>
<evidence type="ECO:0000313" key="2">
    <source>
        <dbReference type="EMBL" id="KUF40159.1"/>
    </source>
</evidence>
<sequence>MRRDAAEYGGRFTSHLVLNEPGRPDLYNQWFDFYFLGMDRFTIWNAEIVTARQAFWDAAHNEASSRAYAALGDADLDREPKLDFEPADVSRTGKVLTYRIVKREPVRYVQFDGRTLSEQIDLLETAIIRDEPPVIYESFKLDWSYAYGIGLRIVQDVEVINQAAIEAAIDRFLAIGETDWVSSEAVPSDHLPLVREQEALASVDYPSAQLGMPVR</sequence>
<name>A0A0W7YZA3_9BURK</name>
<accession>A0A0W7YZA3</accession>
<dbReference type="STRING" id="225992.B5M06_02820"/>
<accession>A0A1V0BIN2</accession>
<proteinExistence type="predicted"/>
<keyword evidence="3" id="KW-1185">Reference proteome</keyword>
<dbReference type="KEGG" id="cke:B5M06_02820"/>
<dbReference type="EMBL" id="CP020121">
    <property type="protein sequence ID" value="AQZ99711.1"/>
    <property type="molecule type" value="Genomic_DNA"/>
</dbReference>